<dbReference type="PANTHER" id="PTHR38340:SF1">
    <property type="entry name" value="S-LAYER PROTEIN"/>
    <property type="match status" value="1"/>
</dbReference>
<dbReference type="PRINTS" id="PR00313">
    <property type="entry name" value="CABNDNGRPT"/>
</dbReference>
<dbReference type="KEGG" id="nsh:GXM_02080"/>
<comment type="subcellular location">
    <subcellularLocation>
        <location evidence="1">Secreted</location>
    </subcellularLocation>
</comment>
<organism evidence="3 4">
    <name type="scientific">Nostoc sphaeroides CCNUC1</name>
    <dbReference type="NCBI Taxonomy" id="2653204"/>
    <lineage>
        <taxon>Bacteria</taxon>
        <taxon>Bacillati</taxon>
        <taxon>Cyanobacteriota</taxon>
        <taxon>Cyanophyceae</taxon>
        <taxon>Nostocales</taxon>
        <taxon>Nostocaceae</taxon>
        <taxon>Nostoc</taxon>
    </lineage>
</organism>
<sequence length="236" mass="24647">MANIVGNDGNNILSGTGNNDFIDGRGGNDFIYGLGGNDTLAGRNGNDNLYGRTGNDVLIGGNGSDFLDGGRGIDTLTGGSGQDTFGYYDPPFANGSPVQSPNGISVLNQPDNITDYQIGVDNFVFETGQLGLDFNAQVKYNEGVSSRLSGNANVLVLLDAFPNAAAAAKAIADNNKITSDEGLFVYYNSTLGISRVVYSNDLDDGGPISVLANLTNLTSLSNQAKFSPQDFSFITL</sequence>
<dbReference type="GO" id="GO:0005576">
    <property type="term" value="C:extracellular region"/>
    <property type="evidence" value="ECO:0007669"/>
    <property type="project" value="UniProtKB-SubCell"/>
</dbReference>
<evidence type="ECO:0008006" key="5">
    <source>
        <dbReference type="Google" id="ProtNLM"/>
    </source>
</evidence>
<reference evidence="3 4" key="1">
    <citation type="submission" date="2019-10" db="EMBL/GenBank/DDBJ databases">
        <title>Genomic and transcriptomic insights into the perfect genentic adaptation of a filamentous nitrogen-fixing cyanobacterium to rice fields.</title>
        <authorList>
            <person name="Chen Z."/>
        </authorList>
    </citation>
    <scope>NUCLEOTIDE SEQUENCE [LARGE SCALE GENOMIC DNA]</scope>
    <source>
        <strain evidence="3">CCNUC1</strain>
    </source>
</reference>
<dbReference type="InterPro" id="IPR001343">
    <property type="entry name" value="Hemolysn_Ca-bd"/>
</dbReference>
<dbReference type="Proteomes" id="UP000326678">
    <property type="component" value="Chromosome Gxm1"/>
</dbReference>
<keyword evidence="4" id="KW-1185">Reference proteome</keyword>
<protein>
    <recommendedName>
        <fullName evidence="5">Calcium-binding protein</fullName>
    </recommendedName>
</protein>
<dbReference type="EMBL" id="CP045226">
    <property type="protein sequence ID" value="QFS44605.1"/>
    <property type="molecule type" value="Genomic_DNA"/>
</dbReference>
<name>A0A5P8VW24_9NOSO</name>
<dbReference type="PANTHER" id="PTHR38340">
    <property type="entry name" value="S-LAYER PROTEIN"/>
    <property type="match status" value="1"/>
</dbReference>
<dbReference type="InterPro" id="IPR018511">
    <property type="entry name" value="Hemolysin-typ_Ca-bd_CS"/>
</dbReference>
<proteinExistence type="predicted"/>
<dbReference type="RefSeq" id="WP_152588705.1">
    <property type="nucleotide sequence ID" value="NZ_CP045226.1"/>
</dbReference>
<dbReference type="Gene3D" id="2.150.10.10">
    <property type="entry name" value="Serralysin-like metalloprotease, C-terminal"/>
    <property type="match status" value="2"/>
</dbReference>
<evidence type="ECO:0000256" key="2">
    <source>
        <dbReference type="ARBA" id="ARBA00022525"/>
    </source>
</evidence>
<dbReference type="InterPro" id="IPR050557">
    <property type="entry name" value="RTX_toxin/Mannuronan_C5-epim"/>
</dbReference>
<dbReference type="SUPFAM" id="SSF51120">
    <property type="entry name" value="beta-Roll"/>
    <property type="match status" value="1"/>
</dbReference>
<keyword evidence="2" id="KW-0964">Secreted</keyword>
<evidence type="ECO:0000313" key="4">
    <source>
        <dbReference type="Proteomes" id="UP000326678"/>
    </source>
</evidence>
<evidence type="ECO:0000313" key="3">
    <source>
        <dbReference type="EMBL" id="QFS44605.1"/>
    </source>
</evidence>
<dbReference type="AlphaFoldDB" id="A0A5P8VW24"/>
<accession>A0A5P8VW24</accession>
<dbReference type="PROSITE" id="PS00330">
    <property type="entry name" value="HEMOLYSIN_CALCIUM"/>
    <property type="match status" value="3"/>
</dbReference>
<dbReference type="Pfam" id="PF00353">
    <property type="entry name" value="HemolysinCabind"/>
    <property type="match status" value="2"/>
</dbReference>
<dbReference type="InterPro" id="IPR011049">
    <property type="entry name" value="Serralysin-like_metalloprot_C"/>
</dbReference>
<gene>
    <name evidence="3" type="ORF">GXM_02080</name>
</gene>
<evidence type="ECO:0000256" key="1">
    <source>
        <dbReference type="ARBA" id="ARBA00004613"/>
    </source>
</evidence>
<dbReference type="GO" id="GO:0005509">
    <property type="term" value="F:calcium ion binding"/>
    <property type="evidence" value="ECO:0007669"/>
    <property type="project" value="InterPro"/>
</dbReference>